<name>A0A7S4FYF3_9EUGL</name>
<keyword evidence="1" id="KW-0732">Signal</keyword>
<evidence type="ECO:0000313" key="2">
    <source>
        <dbReference type="EMBL" id="CAE0819262.1"/>
    </source>
</evidence>
<proteinExistence type="predicted"/>
<organism evidence="2">
    <name type="scientific">Eutreptiella gymnastica</name>
    <dbReference type="NCBI Taxonomy" id="73025"/>
    <lineage>
        <taxon>Eukaryota</taxon>
        <taxon>Discoba</taxon>
        <taxon>Euglenozoa</taxon>
        <taxon>Euglenida</taxon>
        <taxon>Spirocuta</taxon>
        <taxon>Euglenophyceae</taxon>
        <taxon>Eutreptiales</taxon>
        <taxon>Eutreptiaceae</taxon>
        <taxon>Eutreptiella</taxon>
    </lineage>
</organism>
<feature type="signal peptide" evidence="1">
    <location>
        <begin position="1"/>
        <end position="17"/>
    </location>
</feature>
<gene>
    <name evidence="2" type="ORF">EGYM00163_LOCUS30431</name>
</gene>
<sequence>MCKVWLIPLILPPLRQALHKVDNPMTGGSAQPRQEFLTDNLFRHRIPFSPRHMGAAFKTTQVTQRSTHTTVPYSRLLYGVLACVPGVYDASAVSSQLHSIHHIWLDIIVRLTDGGDIFACVIPQDKRQHVDDLKERQYWSVPSSIP</sequence>
<reference evidence="2" key="1">
    <citation type="submission" date="2021-01" db="EMBL/GenBank/DDBJ databases">
        <authorList>
            <person name="Corre E."/>
            <person name="Pelletier E."/>
            <person name="Niang G."/>
            <person name="Scheremetjew M."/>
            <person name="Finn R."/>
            <person name="Kale V."/>
            <person name="Holt S."/>
            <person name="Cochrane G."/>
            <person name="Meng A."/>
            <person name="Brown T."/>
            <person name="Cohen L."/>
        </authorList>
    </citation>
    <scope>NUCLEOTIDE SEQUENCE</scope>
    <source>
        <strain evidence="2">CCMP1594</strain>
    </source>
</reference>
<dbReference type="AlphaFoldDB" id="A0A7S4FYF3"/>
<evidence type="ECO:0008006" key="3">
    <source>
        <dbReference type="Google" id="ProtNLM"/>
    </source>
</evidence>
<accession>A0A7S4FYF3</accession>
<feature type="chain" id="PRO_5030504790" description="Secreted protein" evidence="1">
    <location>
        <begin position="18"/>
        <end position="146"/>
    </location>
</feature>
<evidence type="ECO:0000256" key="1">
    <source>
        <dbReference type="SAM" id="SignalP"/>
    </source>
</evidence>
<dbReference type="EMBL" id="HBJA01087338">
    <property type="protein sequence ID" value="CAE0819262.1"/>
    <property type="molecule type" value="Transcribed_RNA"/>
</dbReference>
<protein>
    <recommendedName>
        <fullName evidence="3">Secreted protein</fullName>
    </recommendedName>
</protein>